<comment type="caution">
    <text evidence="2">The sequence shown here is derived from an EMBL/GenBank/DDBJ whole genome shotgun (WGS) entry which is preliminary data.</text>
</comment>
<dbReference type="GO" id="GO:0052725">
    <property type="term" value="F:inositol-1,3,4-trisphosphate 6-kinase activity"/>
    <property type="evidence" value="ECO:0007669"/>
    <property type="project" value="InterPro"/>
</dbReference>
<gene>
    <name evidence="2" type="ORF">LtaPh_2421100</name>
</gene>
<dbReference type="EMBL" id="BLBS01000033">
    <property type="protein sequence ID" value="GET89043.1"/>
    <property type="molecule type" value="Genomic_DNA"/>
</dbReference>
<dbReference type="GO" id="GO:0005524">
    <property type="term" value="F:ATP binding"/>
    <property type="evidence" value="ECO:0007669"/>
    <property type="project" value="InterPro"/>
</dbReference>
<feature type="compositionally biased region" description="Low complexity" evidence="1">
    <location>
        <begin position="73"/>
        <end position="82"/>
    </location>
</feature>
<dbReference type="FunFam" id="3.30.470.20:FF:000136">
    <property type="entry name" value="Uncharacterized protein"/>
    <property type="match status" value="1"/>
</dbReference>
<dbReference type="PANTHER" id="PTHR14217">
    <property type="entry name" value="INOSITOL-TETRAKISPHOSPHATE 1-KINASE"/>
    <property type="match status" value="1"/>
</dbReference>
<dbReference type="OrthoDB" id="245270at2759"/>
<dbReference type="GO" id="GO:0047325">
    <property type="term" value="F:inositol-3,4,5,6-tetrakisphosphate 1-kinase activity"/>
    <property type="evidence" value="ECO:0007669"/>
    <property type="project" value="InterPro"/>
</dbReference>
<accession>A0A640KHL8</accession>
<sequence>MNHSASNAPVSSSRMTKRTITVALCASPKKHHQSFDALREAGKLHNERLLQLRKHSAAGQAGCGDVSSDADDASTAAQQQEACASDSRAMSSHSKDRRVSHAASEAMAHASCSRGSVERSPFGSAWNNCFFRFLNLNYDADGHRMVVSVDKDTKGVHRTRAAAMANEDSKINTAQSASLDQHAVADDTVRDAKDPSQSALIDEVDVVLHKVATFGTPAAIRALRKWCKGVQKRRSRQRRAPLVVVDPIEKVQLLMTRSMLCKLLNNMGNDGQPIALMPRTFLWDCASDTACRHTGGTNGSSAVTPLGIHSFASLEEQKEARANGTAAEHWWIAKPDNSTGPAFTHHLVMWLTRDADVSVPAAVKAALPTEARRFILQELYVYALPVVLKVYCVGQHISVKVNPTVSLLAYLWEHTHGSTLADVPVTMDSQDEGFFSTVASISTSTLPRTFSATPSTVDNAAQSALATNADDAAQPAASPTMNASKADDPPPSPTELPQGTSRESCSAEQSPIAWESMIVPVDNWNAFLARGTPAYTAISKLAQDLSGYAGIGLSLYGFDVVLVPQNLAHTYQRKGSRGIGRTEGATVRYEGVAPSQSKVAHRSADTAERPQRMSVSQSMRKLTGDNASAPAGPVPQLFRASDMFDPASGAPTSLLLDSIPVVIDVNYFPGYKGVAEVSQCMLELIALKSMHLQDNSSNQAGAASMATGAGTKKRRCSMM</sequence>
<evidence type="ECO:0000256" key="1">
    <source>
        <dbReference type="SAM" id="MobiDB-lite"/>
    </source>
</evidence>
<reference evidence="2" key="1">
    <citation type="submission" date="2019-11" db="EMBL/GenBank/DDBJ databases">
        <title>Leishmania tarentolae CDS.</title>
        <authorList>
            <person name="Goto Y."/>
            <person name="Yamagishi J."/>
        </authorList>
    </citation>
    <scope>NUCLEOTIDE SEQUENCE [LARGE SCALE GENOMIC DNA]</scope>
    <source>
        <strain evidence="2">Parrot Tar II</strain>
    </source>
</reference>
<feature type="compositionally biased region" description="Low complexity" evidence="1">
    <location>
        <begin position="700"/>
        <end position="710"/>
    </location>
</feature>
<dbReference type="GO" id="GO:0000287">
    <property type="term" value="F:magnesium ion binding"/>
    <property type="evidence" value="ECO:0007669"/>
    <property type="project" value="InterPro"/>
</dbReference>
<proteinExistence type="predicted"/>
<organism evidence="2 3">
    <name type="scientific">Leishmania tarentolae</name>
    <name type="common">Sauroleishmania tarentolae</name>
    <dbReference type="NCBI Taxonomy" id="5689"/>
    <lineage>
        <taxon>Eukaryota</taxon>
        <taxon>Discoba</taxon>
        <taxon>Euglenozoa</taxon>
        <taxon>Kinetoplastea</taxon>
        <taxon>Metakinetoplastina</taxon>
        <taxon>Trypanosomatida</taxon>
        <taxon>Trypanosomatidae</taxon>
        <taxon>Leishmaniinae</taxon>
        <taxon>Leishmania</taxon>
        <taxon>lizard Leishmania</taxon>
    </lineage>
</organism>
<feature type="region of interest" description="Disordered" evidence="1">
    <location>
        <begin position="699"/>
        <end position="719"/>
    </location>
</feature>
<dbReference type="GO" id="GO:0032957">
    <property type="term" value="P:inositol trisphosphate metabolic process"/>
    <property type="evidence" value="ECO:0007669"/>
    <property type="project" value="InterPro"/>
</dbReference>
<feature type="region of interest" description="Disordered" evidence="1">
    <location>
        <begin position="591"/>
        <end position="617"/>
    </location>
</feature>
<dbReference type="PANTHER" id="PTHR14217:SF1">
    <property type="entry name" value="INOSITOL-TETRAKISPHOSPHATE 1-KINASE"/>
    <property type="match status" value="1"/>
</dbReference>
<evidence type="ECO:0000313" key="3">
    <source>
        <dbReference type="Proteomes" id="UP000419144"/>
    </source>
</evidence>
<feature type="compositionally biased region" description="Polar residues" evidence="1">
    <location>
        <begin position="495"/>
        <end position="509"/>
    </location>
</feature>
<dbReference type="GO" id="GO:0005737">
    <property type="term" value="C:cytoplasm"/>
    <property type="evidence" value="ECO:0007669"/>
    <property type="project" value="TreeGrafter"/>
</dbReference>
<feature type="compositionally biased region" description="Basic and acidic residues" evidence="1">
    <location>
        <begin position="602"/>
        <end position="611"/>
    </location>
</feature>
<keyword evidence="3" id="KW-1185">Reference proteome</keyword>
<feature type="region of interest" description="Disordered" evidence="1">
    <location>
        <begin position="60"/>
        <end position="102"/>
    </location>
</feature>
<dbReference type="GO" id="GO:0052726">
    <property type="term" value="F:inositol-1,3,4-trisphosphate 5-kinase activity"/>
    <property type="evidence" value="ECO:0007669"/>
    <property type="project" value="InterPro"/>
</dbReference>
<dbReference type="InterPro" id="IPR008656">
    <property type="entry name" value="Inositol_tetrakis-P_1-kinase"/>
</dbReference>
<name>A0A640KHL8_LEITA</name>
<evidence type="ECO:0000313" key="2">
    <source>
        <dbReference type="EMBL" id="GET89043.1"/>
    </source>
</evidence>
<dbReference type="Proteomes" id="UP000419144">
    <property type="component" value="Unassembled WGS sequence"/>
</dbReference>
<protein>
    <submittedName>
        <fullName evidence="2">Uncharacterized protein</fullName>
    </submittedName>
</protein>
<feature type="compositionally biased region" description="Low complexity" evidence="1">
    <location>
        <begin position="468"/>
        <end position="480"/>
    </location>
</feature>
<dbReference type="Gene3D" id="3.30.470.20">
    <property type="entry name" value="ATP-grasp fold, B domain"/>
    <property type="match status" value="1"/>
</dbReference>
<dbReference type="AlphaFoldDB" id="A0A640KHL8"/>
<feature type="region of interest" description="Disordered" evidence="1">
    <location>
        <begin position="468"/>
        <end position="509"/>
    </location>
</feature>
<dbReference type="VEuPathDB" id="TriTrypDB:LtaPh_2421100"/>